<organism evidence="2">
    <name type="scientific">Phytophthora nicotianae</name>
    <name type="common">Potato buckeye rot agent</name>
    <name type="synonym">Phytophthora parasitica</name>
    <dbReference type="NCBI Taxonomy" id="4792"/>
    <lineage>
        <taxon>Eukaryota</taxon>
        <taxon>Sar</taxon>
        <taxon>Stramenopiles</taxon>
        <taxon>Oomycota</taxon>
        <taxon>Peronosporomycetes</taxon>
        <taxon>Peronosporales</taxon>
        <taxon>Peronosporaceae</taxon>
        <taxon>Phytophthora</taxon>
    </lineage>
</organism>
<name>W2NGQ2_PHYNI</name>
<dbReference type="AlphaFoldDB" id="W2NGQ2"/>
<reference evidence="1" key="1">
    <citation type="submission" date="2013-11" db="EMBL/GenBank/DDBJ databases">
        <title>The Genome Sequence of Phytophthora parasitica CHvinca01.</title>
        <authorList>
            <consortium name="The Broad Institute Genomics Platform"/>
            <person name="Russ C."/>
            <person name="Tyler B."/>
            <person name="Panabieres F."/>
            <person name="Shan W."/>
            <person name="Tripathy S."/>
            <person name="Grunwald N."/>
            <person name="Machado M."/>
            <person name="Johnson C.S."/>
            <person name="Arredondo F."/>
            <person name="Hong C."/>
            <person name="Coffey M."/>
            <person name="Young S.K."/>
            <person name="Zeng Q."/>
            <person name="Gargeya S."/>
            <person name="Fitzgerald M."/>
            <person name="Abouelleil A."/>
            <person name="Alvarado L."/>
            <person name="Chapman S.B."/>
            <person name="Gainer-Dewar J."/>
            <person name="Goldberg J."/>
            <person name="Griggs A."/>
            <person name="Gujja S."/>
            <person name="Hansen M."/>
            <person name="Howarth C."/>
            <person name="Imamovic A."/>
            <person name="Ireland A."/>
            <person name="Larimer J."/>
            <person name="McCowan C."/>
            <person name="Murphy C."/>
            <person name="Pearson M."/>
            <person name="Poon T.W."/>
            <person name="Priest M."/>
            <person name="Roberts A."/>
            <person name="Saif S."/>
            <person name="Shea T."/>
            <person name="Sykes S."/>
            <person name="Wortman J."/>
            <person name="Nusbaum C."/>
            <person name="Birren B."/>
        </authorList>
    </citation>
    <scope>NUCLEOTIDE SEQUENCE [LARGE SCALE GENOMIC DNA]</scope>
    <source>
        <strain evidence="1">CHvinca01</strain>
    </source>
</reference>
<protein>
    <submittedName>
        <fullName evidence="2">Uncharacterized protein</fullName>
    </submittedName>
</protein>
<reference evidence="2" key="2">
    <citation type="submission" date="2013-11" db="EMBL/GenBank/DDBJ databases">
        <title>The Genome Sequence of Phytophthora parasitica IAC_01/95.</title>
        <authorList>
            <consortium name="The Broad Institute Genomics Platform"/>
            <person name="Russ C."/>
            <person name="Tyler B."/>
            <person name="Panabieres F."/>
            <person name="Shan W."/>
            <person name="Tripathy S."/>
            <person name="Grunwald N."/>
            <person name="Machado M."/>
            <person name="Johnson C.S."/>
            <person name="Arredondo F."/>
            <person name="Hong C."/>
            <person name="Coffey M."/>
            <person name="Young S.K."/>
            <person name="Zeng Q."/>
            <person name="Gargeya S."/>
            <person name="Fitzgerald M."/>
            <person name="Abouelleil A."/>
            <person name="Alvarado L."/>
            <person name="Chapman S.B."/>
            <person name="Gainer-Dewar J."/>
            <person name="Goldberg J."/>
            <person name="Griggs A."/>
            <person name="Gujja S."/>
            <person name="Hansen M."/>
            <person name="Howarth C."/>
            <person name="Imamovic A."/>
            <person name="Ireland A."/>
            <person name="Larimer J."/>
            <person name="McCowan C."/>
            <person name="Murphy C."/>
            <person name="Pearson M."/>
            <person name="Poon T.W."/>
            <person name="Priest M."/>
            <person name="Roberts A."/>
            <person name="Saif S."/>
            <person name="Shea T."/>
            <person name="Sykes S."/>
            <person name="Wortman J."/>
            <person name="Nusbaum C."/>
            <person name="Birren B."/>
        </authorList>
    </citation>
    <scope>NUCLEOTIDE SEQUENCE [LARGE SCALE GENOMIC DNA]</scope>
    <source>
        <strain evidence="2">IAC_01/95</strain>
    </source>
</reference>
<dbReference type="EMBL" id="KI692607">
    <property type="protein sequence ID" value="ETM47827.1"/>
    <property type="molecule type" value="Genomic_DNA"/>
</dbReference>
<dbReference type="EMBL" id="KI679369">
    <property type="protein sequence ID" value="ETL94603.1"/>
    <property type="molecule type" value="Genomic_DNA"/>
</dbReference>
<dbReference type="Proteomes" id="UP000054423">
    <property type="component" value="Unassembled WGS sequence"/>
</dbReference>
<sequence>MQAIGRRIQLLNDNASVHNALDEVLSHVEIARLPKNITAMLRLMAGCYSVDQGGNPKR</sequence>
<proteinExistence type="predicted"/>
<dbReference type="OrthoDB" id="92433at2759"/>
<dbReference type="Proteomes" id="UP000054532">
    <property type="component" value="Unassembled WGS sequence"/>
</dbReference>
<gene>
    <name evidence="2" type="ORF">L914_07551</name>
    <name evidence="1" type="ORF">L917_07469</name>
</gene>
<evidence type="ECO:0000313" key="2">
    <source>
        <dbReference type="EMBL" id="ETM47827.1"/>
    </source>
</evidence>
<evidence type="ECO:0000313" key="1">
    <source>
        <dbReference type="EMBL" id="ETL94603.1"/>
    </source>
</evidence>
<accession>W2NGQ2</accession>